<dbReference type="InterPro" id="IPR012347">
    <property type="entry name" value="Ferritin-like"/>
</dbReference>
<dbReference type="EMBL" id="LGTE01000007">
    <property type="protein sequence ID" value="KNZ69904.1"/>
    <property type="molecule type" value="Genomic_DNA"/>
</dbReference>
<sequence>MFPYHYPTDHRSLFDNFGKFLRDVEKAANDEAQAALFYTQLMDMAEKEFDKEQIKHARDDERKHLCQLRRLYYSLTGRYPAVEEPVPTETTYKAGLRKAFQDELEAAEFYRAMLLATRDMHIRDLLFEIMIDEMEHADRFSFIYPK</sequence>
<dbReference type="SUPFAM" id="SSF47240">
    <property type="entry name" value="Ferritin-like"/>
    <property type="match status" value="1"/>
</dbReference>
<organism evidence="1 2">
    <name type="scientific">Thermincola ferriacetica</name>
    <dbReference type="NCBI Taxonomy" id="281456"/>
    <lineage>
        <taxon>Bacteria</taxon>
        <taxon>Bacillati</taxon>
        <taxon>Bacillota</taxon>
        <taxon>Clostridia</taxon>
        <taxon>Eubacteriales</taxon>
        <taxon>Thermincolaceae</taxon>
        <taxon>Thermincola</taxon>
    </lineage>
</organism>
<proteinExistence type="predicted"/>
<dbReference type="Proteomes" id="UP000037175">
    <property type="component" value="Unassembled WGS sequence"/>
</dbReference>
<keyword evidence="2" id="KW-1185">Reference proteome</keyword>
<dbReference type="RefSeq" id="WP_013121433.1">
    <property type="nucleotide sequence ID" value="NZ_LGTE01000007.1"/>
</dbReference>
<comment type="caution">
    <text evidence="1">The sequence shown here is derived from an EMBL/GenBank/DDBJ whole genome shotgun (WGS) entry which is preliminary data.</text>
</comment>
<reference evidence="2" key="1">
    <citation type="submission" date="2015-07" db="EMBL/GenBank/DDBJ databases">
        <title>Complete Genome of Thermincola ferriacetica strain Z-0001T.</title>
        <authorList>
            <person name="Lusk B."/>
            <person name="Badalamenti J.P."/>
            <person name="Parameswaran P."/>
            <person name="Bond D.R."/>
            <person name="Torres C.I."/>
        </authorList>
    </citation>
    <scope>NUCLEOTIDE SEQUENCE [LARGE SCALE GENOMIC DNA]</scope>
    <source>
        <strain evidence="2">Z-0001</strain>
    </source>
</reference>
<gene>
    <name evidence="1" type="ORF">Tfer_1284</name>
</gene>
<dbReference type="Gene3D" id="1.20.1260.10">
    <property type="match status" value="1"/>
</dbReference>
<evidence type="ECO:0008006" key="3">
    <source>
        <dbReference type="Google" id="ProtNLM"/>
    </source>
</evidence>
<dbReference type="InterPro" id="IPR009078">
    <property type="entry name" value="Ferritin-like_SF"/>
</dbReference>
<dbReference type="AlphaFoldDB" id="A0A0L6W488"/>
<accession>A0A0L6W488</accession>
<name>A0A0L6W488_9FIRM</name>
<protein>
    <recommendedName>
        <fullName evidence="3">Rubrerythrin</fullName>
    </recommendedName>
</protein>
<evidence type="ECO:0000313" key="2">
    <source>
        <dbReference type="Proteomes" id="UP000037175"/>
    </source>
</evidence>
<evidence type="ECO:0000313" key="1">
    <source>
        <dbReference type="EMBL" id="KNZ69904.1"/>
    </source>
</evidence>
<dbReference type="CDD" id="cd00657">
    <property type="entry name" value="Ferritin_like"/>
    <property type="match status" value="1"/>
</dbReference>